<dbReference type="GO" id="GO:0005654">
    <property type="term" value="C:nucleoplasm"/>
    <property type="evidence" value="ECO:0007669"/>
    <property type="project" value="TreeGrafter"/>
</dbReference>
<dbReference type="GO" id="GO:0042826">
    <property type="term" value="F:histone deacetylase binding"/>
    <property type="evidence" value="ECO:0007669"/>
    <property type="project" value="TreeGrafter"/>
</dbReference>
<evidence type="ECO:0000256" key="2">
    <source>
        <dbReference type="ARBA" id="ARBA00022771"/>
    </source>
</evidence>
<dbReference type="PROSITE" id="PS51293">
    <property type="entry name" value="SANT"/>
    <property type="match status" value="2"/>
</dbReference>
<keyword evidence="2" id="KW-0863">Zinc-finger</keyword>
<dbReference type="PANTHER" id="PTHR10865">
    <property type="entry name" value="METASTASIS-ASSOCIATED PROTEIN AND MESODERM INDUCTION EARLY RESPONSE PROTEIN"/>
    <property type="match status" value="1"/>
</dbReference>
<sequence>MVSQGGPPGGPPEELFGDGGPESQVGTMMHKLIVCNNTQRERAAAAAAALRCSSSSGGAGGAGKEAQQEALLQQQQQQQRRSSSHSSRLRLTPVELLTSPLRHANVLDLWGPKEVALFEAGICKFGKDFNLLQRLIQTKSTKEIVDFYYLWKQTNRYDAWKRSFLGTGAPRANGGAGGAGKEAQQEALLQQQQQQQRRSSSHSSRLRLTPVELLTSPLRHANVLDLWGPKEVALFEAGICKFGKDFNLLQRLIQTKSTKEIVDFYYLWKQTNRYDAWKTHRSLSKTMLHSVFG</sequence>
<dbReference type="EMBL" id="HG723430">
    <property type="protein sequence ID" value="CDJ66132.1"/>
    <property type="molecule type" value="Genomic_DNA"/>
</dbReference>
<dbReference type="InterPro" id="IPR017884">
    <property type="entry name" value="SANT_dom"/>
</dbReference>
<evidence type="ECO:0000256" key="3">
    <source>
        <dbReference type="ARBA" id="ARBA00022833"/>
    </source>
</evidence>
<protein>
    <recommendedName>
        <fullName evidence="7">SANT domain-containing protein</fullName>
    </recommendedName>
</protein>
<organism evidence="8 9">
    <name type="scientific">Eimeria necatrix</name>
    <dbReference type="NCBI Taxonomy" id="51315"/>
    <lineage>
        <taxon>Eukaryota</taxon>
        <taxon>Sar</taxon>
        <taxon>Alveolata</taxon>
        <taxon>Apicomplexa</taxon>
        <taxon>Conoidasida</taxon>
        <taxon>Coccidia</taxon>
        <taxon>Eucoccidiorida</taxon>
        <taxon>Eimeriorina</taxon>
        <taxon>Eimeriidae</taxon>
        <taxon>Eimeria</taxon>
    </lineage>
</organism>
<keyword evidence="4" id="KW-0238">DNA-binding</keyword>
<dbReference type="InterPro" id="IPR009057">
    <property type="entry name" value="Homeodomain-like_sf"/>
</dbReference>
<keyword evidence="5" id="KW-0539">Nucleus</keyword>
<dbReference type="SUPFAM" id="SSF46689">
    <property type="entry name" value="Homeodomain-like"/>
    <property type="match status" value="2"/>
</dbReference>
<dbReference type="Gene3D" id="1.10.10.60">
    <property type="entry name" value="Homeodomain-like"/>
    <property type="match status" value="2"/>
</dbReference>
<evidence type="ECO:0000256" key="4">
    <source>
        <dbReference type="ARBA" id="ARBA00023125"/>
    </source>
</evidence>
<reference evidence="8" key="1">
    <citation type="submission" date="2013-10" db="EMBL/GenBank/DDBJ databases">
        <title>Genomic analysis of the causative agents of coccidiosis in chickens.</title>
        <authorList>
            <person name="Reid A.J."/>
            <person name="Blake D."/>
            <person name="Billington K."/>
            <person name="Browne H."/>
            <person name="Dunn M."/>
            <person name="Hung S."/>
            <person name="Kawahara F."/>
            <person name="Miranda-Saavedra D."/>
            <person name="Mourier T."/>
            <person name="Nagra H."/>
            <person name="Otto T.D."/>
            <person name="Rawlings N."/>
            <person name="Sanchez A."/>
            <person name="Sanders M."/>
            <person name="Subramaniam C."/>
            <person name="Tay Y."/>
            <person name="Dear P."/>
            <person name="Doerig C."/>
            <person name="Gruber A."/>
            <person name="Parkinson J."/>
            <person name="Shirley M."/>
            <person name="Wan K.L."/>
            <person name="Berriman M."/>
            <person name="Tomley F."/>
            <person name="Pain A."/>
        </authorList>
    </citation>
    <scope>NUCLEOTIDE SEQUENCE [LARGE SCALE GENOMIC DNA]</scope>
    <source>
        <strain evidence="8">Houghton</strain>
    </source>
</reference>
<feature type="compositionally biased region" description="Low complexity" evidence="6">
    <location>
        <begin position="181"/>
        <end position="205"/>
    </location>
</feature>
<evidence type="ECO:0000259" key="7">
    <source>
        <dbReference type="PROSITE" id="PS51293"/>
    </source>
</evidence>
<dbReference type="GO" id="GO:0008270">
    <property type="term" value="F:zinc ion binding"/>
    <property type="evidence" value="ECO:0007669"/>
    <property type="project" value="UniProtKB-KW"/>
</dbReference>
<feature type="region of interest" description="Disordered" evidence="6">
    <location>
        <begin position="56"/>
        <end position="91"/>
    </location>
</feature>
<feature type="domain" description="SANT" evidence="7">
    <location>
        <begin position="110"/>
        <end position="156"/>
    </location>
</feature>
<dbReference type="PANTHER" id="PTHR10865:SF28">
    <property type="entry name" value="ELM2 DOMAIN-CONTAINING PROTEIN"/>
    <property type="match status" value="1"/>
</dbReference>
<feature type="domain" description="SANT" evidence="7">
    <location>
        <begin position="227"/>
        <end position="273"/>
    </location>
</feature>
<dbReference type="OrthoDB" id="2193595at2759"/>
<name>U6MPK4_9EIME</name>
<keyword evidence="1" id="KW-0479">Metal-binding</keyword>
<dbReference type="SMART" id="SM00717">
    <property type="entry name" value="SANT"/>
    <property type="match status" value="2"/>
</dbReference>
<evidence type="ECO:0000313" key="9">
    <source>
        <dbReference type="Proteomes" id="UP000030754"/>
    </source>
</evidence>
<feature type="compositionally biased region" description="Low complexity" evidence="6">
    <location>
        <begin position="64"/>
        <end position="91"/>
    </location>
</feature>
<proteinExistence type="predicted"/>
<dbReference type="GeneID" id="25471685"/>
<evidence type="ECO:0000256" key="5">
    <source>
        <dbReference type="ARBA" id="ARBA00023242"/>
    </source>
</evidence>
<evidence type="ECO:0000313" key="8">
    <source>
        <dbReference type="EMBL" id="CDJ66132.1"/>
    </source>
</evidence>
<reference evidence="8" key="2">
    <citation type="submission" date="2013-10" db="EMBL/GenBank/DDBJ databases">
        <authorList>
            <person name="Aslett M."/>
        </authorList>
    </citation>
    <scope>NUCLEOTIDE SEQUENCE [LARGE SCALE GENOMIC DNA]</scope>
    <source>
        <strain evidence="8">Houghton</strain>
    </source>
</reference>
<dbReference type="RefSeq" id="XP_013434599.1">
    <property type="nucleotide sequence ID" value="XM_013579145.1"/>
</dbReference>
<dbReference type="GO" id="GO:0003714">
    <property type="term" value="F:transcription corepressor activity"/>
    <property type="evidence" value="ECO:0007669"/>
    <property type="project" value="TreeGrafter"/>
</dbReference>
<keyword evidence="9" id="KW-1185">Reference proteome</keyword>
<dbReference type="FunFam" id="1.10.10.60:FF:000012">
    <property type="entry name" value="Metastasis-associated 1 family, member 3"/>
    <property type="match status" value="2"/>
</dbReference>
<gene>
    <name evidence="8" type="ORF">ENH_00015050</name>
</gene>
<feature type="region of interest" description="Disordered" evidence="6">
    <location>
        <begin position="1"/>
        <end position="23"/>
    </location>
</feature>
<dbReference type="GO" id="GO:0000122">
    <property type="term" value="P:negative regulation of transcription by RNA polymerase II"/>
    <property type="evidence" value="ECO:0007669"/>
    <property type="project" value="TreeGrafter"/>
</dbReference>
<accession>U6MPK4</accession>
<dbReference type="Proteomes" id="UP000030754">
    <property type="component" value="Unassembled WGS sequence"/>
</dbReference>
<dbReference type="VEuPathDB" id="ToxoDB:ENH_00015050"/>
<dbReference type="AlphaFoldDB" id="U6MPK4"/>
<feature type="region of interest" description="Disordered" evidence="6">
    <location>
        <begin position="171"/>
        <end position="205"/>
    </location>
</feature>
<dbReference type="InterPro" id="IPR040138">
    <property type="entry name" value="MIER/MTA"/>
</dbReference>
<evidence type="ECO:0000256" key="6">
    <source>
        <dbReference type="SAM" id="MobiDB-lite"/>
    </source>
</evidence>
<evidence type="ECO:0000256" key="1">
    <source>
        <dbReference type="ARBA" id="ARBA00022723"/>
    </source>
</evidence>
<keyword evidence="3" id="KW-0862">Zinc</keyword>
<dbReference type="GO" id="GO:0003677">
    <property type="term" value="F:DNA binding"/>
    <property type="evidence" value="ECO:0007669"/>
    <property type="project" value="UniProtKB-KW"/>
</dbReference>
<dbReference type="InterPro" id="IPR001005">
    <property type="entry name" value="SANT/Myb"/>
</dbReference>